<name>A0ACC2CNH2_DIPCM</name>
<accession>A0ACC2CNH2</accession>
<reference evidence="2" key="1">
    <citation type="journal article" date="2024" name="Proc. Natl. Acad. Sci. U.S.A.">
        <title>Extraordinary preservation of gene collinearity over three hundred million years revealed in homosporous lycophytes.</title>
        <authorList>
            <person name="Li C."/>
            <person name="Wickell D."/>
            <person name="Kuo L.Y."/>
            <person name="Chen X."/>
            <person name="Nie B."/>
            <person name="Liao X."/>
            <person name="Peng D."/>
            <person name="Ji J."/>
            <person name="Jenkins J."/>
            <person name="Williams M."/>
            <person name="Shu S."/>
            <person name="Plott C."/>
            <person name="Barry K."/>
            <person name="Rajasekar S."/>
            <person name="Grimwood J."/>
            <person name="Han X."/>
            <person name="Sun S."/>
            <person name="Hou Z."/>
            <person name="He W."/>
            <person name="Dai G."/>
            <person name="Sun C."/>
            <person name="Schmutz J."/>
            <person name="Leebens-Mack J.H."/>
            <person name="Li F.W."/>
            <person name="Wang L."/>
        </authorList>
    </citation>
    <scope>NUCLEOTIDE SEQUENCE [LARGE SCALE GENOMIC DNA]</scope>
    <source>
        <strain evidence="2">cv. PW_Plant_1</strain>
    </source>
</reference>
<comment type="caution">
    <text evidence="1">The sequence shown here is derived from an EMBL/GenBank/DDBJ whole genome shotgun (WGS) entry which is preliminary data.</text>
</comment>
<dbReference type="Proteomes" id="UP001162992">
    <property type="component" value="Chromosome 9"/>
</dbReference>
<evidence type="ECO:0000313" key="2">
    <source>
        <dbReference type="Proteomes" id="UP001162992"/>
    </source>
</evidence>
<organism evidence="1 2">
    <name type="scientific">Diphasiastrum complanatum</name>
    <name type="common">Issler's clubmoss</name>
    <name type="synonym">Lycopodium complanatum</name>
    <dbReference type="NCBI Taxonomy" id="34168"/>
    <lineage>
        <taxon>Eukaryota</taxon>
        <taxon>Viridiplantae</taxon>
        <taxon>Streptophyta</taxon>
        <taxon>Embryophyta</taxon>
        <taxon>Tracheophyta</taxon>
        <taxon>Lycopodiopsida</taxon>
        <taxon>Lycopodiales</taxon>
        <taxon>Lycopodiaceae</taxon>
        <taxon>Lycopodioideae</taxon>
        <taxon>Diphasiastrum</taxon>
    </lineage>
</organism>
<evidence type="ECO:0000313" key="1">
    <source>
        <dbReference type="EMBL" id="KAJ7543568.1"/>
    </source>
</evidence>
<proteinExistence type="predicted"/>
<sequence length="528" mass="57954">MNLLGISPMTSFQLRPHHLPMPCFNLHSKAYATNSGALSTCFPPAGNGRGGCLQRYFKIMLVQTIHWKPRSPVHIQAVVSKPGKLFSQLGNPEKPLYLGFDFGTSGARMVAIDDNAEICADAKRQYPVDAKKELAASWRETLFNLLQELPVAIRSSIMAVSLDGTSSTTMIVDKSTGTPLHPPMMYNENFPEALPFLRNIAPPNHTVLTGTSTLAKLLVWWCNHKQKNKSNAVLMHQTDWLLALLHGTYGITDYNNALKVGYDPAEEEYPDWLLSQPFSVMLPVVRKPGTFIGFVTTDIADTYGLPRDCRVCTGTTDSIAAFLAARVTQSGEAVTSLGSTLAVKLLSTKRVDDARFGIYSHRLGDYWLVGGASNTGGAVLRQYFSDKEIQELSSKIDPAVQSYLDYYPLPATGERFPEANPNLTPRLEPRPVSNIEFLHGILESMARIEARGYKLLDDLGATPLKTVYTAGGGAKNVIWQQIRERVLRVPVLVSEQTEAAYGAALLALYGAGGKITILPRKVDVKLNA</sequence>
<protein>
    <submittedName>
        <fullName evidence="1">Uncharacterized protein</fullName>
    </submittedName>
</protein>
<dbReference type="EMBL" id="CM055100">
    <property type="protein sequence ID" value="KAJ7543568.1"/>
    <property type="molecule type" value="Genomic_DNA"/>
</dbReference>
<keyword evidence="2" id="KW-1185">Reference proteome</keyword>
<gene>
    <name evidence="1" type="ORF">O6H91_09G043500</name>
</gene>